<feature type="region of interest" description="Disordered" evidence="1">
    <location>
        <begin position="1"/>
        <end position="37"/>
    </location>
</feature>
<dbReference type="InterPro" id="IPR019675">
    <property type="entry name" value="DUF2550"/>
</dbReference>
<feature type="compositionally biased region" description="Basic and acidic residues" evidence="1">
    <location>
        <begin position="13"/>
        <end position="33"/>
    </location>
</feature>
<accession>A0A4P7SJH5</accession>
<feature type="transmembrane region" description="Helical" evidence="2">
    <location>
        <begin position="45"/>
        <end position="64"/>
    </location>
</feature>
<reference evidence="3 4" key="1">
    <citation type="submission" date="2019-04" db="EMBL/GenBank/DDBJ databases">
        <title>Isolation and identification of Cellulomonas shaoxiangyii sp. Nov. isolated from feces of the Tibetan antelopes (Pantholops hodgsonii) in the Qinghai-Tibet plateau of China.</title>
        <authorList>
            <person name="Tian Z."/>
        </authorList>
    </citation>
    <scope>NUCLEOTIDE SEQUENCE [LARGE SCALE GENOMIC DNA]</scope>
    <source>
        <strain evidence="3 4">Z28</strain>
    </source>
</reference>
<dbReference type="KEGG" id="celz:E5225_12645"/>
<evidence type="ECO:0000313" key="4">
    <source>
        <dbReference type="Proteomes" id="UP000296469"/>
    </source>
</evidence>
<organism evidence="3 4">
    <name type="scientific">Cellulomonas shaoxiangyii</name>
    <dbReference type="NCBI Taxonomy" id="2566013"/>
    <lineage>
        <taxon>Bacteria</taxon>
        <taxon>Bacillati</taxon>
        <taxon>Actinomycetota</taxon>
        <taxon>Actinomycetes</taxon>
        <taxon>Micrococcales</taxon>
        <taxon>Cellulomonadaceae</taxon>
        <taxon>Cellulomonas</taxon>
    </lineage>
</organism>
<feature type="compositionally biased region" description="Basic residues" evidence="1">
    <location>
        <begin position="1"/>
        <end position="12"/>
    </location>
</feature>
<sequence length="185" mass="20322">MARGRRVPVRRLRPGDGGRRRGDRGVPLDDRPLTRQTQEGGVSGAAWAVVVGVALLLVLVAALWGSRTTALRRRVGSFACARSEGRDGPWSRGVAQYGATRLYWWRRASLLPRAACVWTRGGIVVLEREIVRVDDAPTGVVVARCQVTRERHGAPYEVHLRMSTEAYAGLTSWLEATPSRVGTII</sequence>
<dbReference type="EMBL" id="CP039291">
    <property type="protein sequence ID" value="QCB94282.1"/>
    <property type="molecule type" value="Genomic_DNA"/>
</dbReference>
<keyword evidence="2" id="KW-1133">Transmembrane helix</keyword>
<dbReference type="Proteomes" id="UP000296469">
    <property type="component" value="Chromosome"/>
</dbReference>
<evidence type="ECO:0000313" key="3">
    <source>
        <dbReference type="EMBL" id="QCB94282.1"/>
    </source>
</evidence>
<keyword evidence="4" id="KW-1185">Reference proteome</keyword>
<proteinExistence type="predicted"/>
<gene>
    <name evidence="3" type="ORF">E5225_12645</name>
</gene>
<protein>
    <submittedName>
        <fullName evidence="3">DUF2550 family protein</fullName>
    </submittedName>
</protein>
<evidence type="ECO:0000256" key="2">
    <source>
        <dbReference type="SAM" id="Phobius"/>
    </source>
</evidence>
<dbReference type="AlphaFoldDB" id="A0A4P7SJH5"/>
<keyword evidence="2" id="KW-0812">Transmembrane</keyword>
<evidence type="ECO:0000256" key="1">
    <source>
        <dbReference type="SAM" id="MobiDB-lite"/>
    </source>
</evidence>
<dbReference type="Pfam" id="PF10739">
    <property type="entry name" value="DUF2550"/>
    <property type="match status" value="1"/>
</dbReference>
<name>A0A4P7SJH5_9CELL</name>
<dbReference type="OrthoDB" id="3267160at2"/>
<keyword evidence="2" id="KW-0472">Membrane</keyword>